<dbReference type="InterPro" id="IPR011990">
    <property type="entry name" value="TPR-like_helical_dom_sf"/>
</dbReference>
<reference evidence="4" key="1">
    <citation type="submission" date="2023-10" db="EMBL/GenBank/DDBJ databases">
        <authorList>
            <person name="Chen Y."/>
            <person name="Shah S."/>
            <person name="Dougan E. K."/>
            <person name="Thang M."/>
            <person name="Chan C."/>
        </authorList>
    </citation>
    <scope>NUCLEOTIDE SEQUENCE [LARGE SCALE GENOMIC DNA]</scope>
</reference>
<evidence type="ECO:0000256" key="2">
    <source>
        <dbReference type="PROSITE-ProRule" id="PRU00708"/>
    </source>
</evidence>
<keyword evidence="5" id="KW-1185">Reference proteome</keyword>
<name>A0ABN9PPV8_9DINO</name>
<dbReference type="Pfam" id="PF13041">
    <property type="entry name" value="PPR_2"/>
    <property type="match status" value="1"/>
</dbReference>
<dbReference type="PANTHER" id="PTHR47936">
    <property type="entry name" value="PPR_LONG DOMAIN-CONTAINING PROTEIN"/>
    <property type="match status" value="1"/>
</dbReference>
<proteinExistence type="predicted"/>
<dbReference type="NCBIfam" id="TIGR00756">
    <property type="entry name" value="PPR"/>
    <property type="match status" value="2"/>
</dbReference>
<keyword evidence="3" id="KW-1133">Transmembrane helix</keyword>
<accession>A0ABN9PPV8</accession>
<evidence type="ECO:0000256" key="3">
    <source>
        <dbReference type="SAM" id="Phobius"/>
    </source>
</evidence>
<dbReference type="InterPro" id="IPR002885">
    <property type="entry name" value="PPR_rpt"/>
</dbReference>
<keyword evidence="3" id="KW-0472">Membrane</keyword>
<dbReference type="PANTHER" id="PTHR47936:SF1">
    <property type="entry name" value="PENTATRICOPEPTIDE REPEAT-CONTAINING PROTEIN GUN1, CHLOROPLASTIC"/>
    <property type="match status" value="1"/>
</dbReference>
<keyword evidence="1" id="KW-0677">Repeat</keyword>
<comment type="caution">
    <text evidence="4">The sequence shown here is derived from an EMBL/GenBank/DDBJ whole genome shotgun (WGS) entry which is preliminary data.</text>
</comment>
<protein>
    <recommendedName>
        <fullName evidence="6">Pentacotripeptide-repeat region of PRORP domain-containing protein</fullName>
    </recommendedName>
</protein>
<feature type="repeat" description="PPR" evidence="2">
    <location>
        <begin position="296"/>
        <end position="330"/>
    </location>
</feature>
<gene>
    <name evidence="4" type="ORF">PCOR1329_LOCUS4024</name>
</gene>
<keyword evidence="3" id="KW-0812">Transmembrane</keyword>
<sequence>MSPTSIQRTMQNVASGRAAHESSFRILVLCVGFFALGQVMSTFVCSFVEMWLHKEYLPEVVISAYLLIPHAAGWISNMKAVITKKSMLVKDAPRGGHTARRAVPIGDRVSPHELCNSGSKYSRDLVGHTVRLSSDMRGTGHTQSESSVQVPTLSEVMFACVRFQDVDRALKLFDQMLQEGVSHDAHLISKAIVDKFFNLVSDNLCDVRIRKDGLSLFDAVQAHGLAPSTAIQNRLIKAWKSKLPKSVVKYLLTMKSDGFLISRLSYFALIISSERSNPEMVLALFGETGNLGITLDKVAYNSVLGACYHLGMYDEIGLLFAQMADRGLTPDIKTYRIAINASLRSNRFEDTVSVLETMHGQRLKFNGQDYHNAIVYCISLQRVDDAVVLFNAMVQANVIPLERSIVCLRDAGRMSASSCLAI</sequence>
<dbReference type="PROSITE" id="PS51375">
    <property type="entry name" value="PPR"/>
    <property type="match status" value="2"/>
</dbReference>
<organism evidence="4 5">
    <name type="scientific">Prorocentrum cordatum</name>
    <dbReference type="NCBI Taxonomy" id="2364126"/>
    <lineage>
        <taxon>Eukaryota</taxon>
        <taxon>Sar</taxon>
        <taxon>Alveolata</taxon>
        <taxon>Dinophyceae</taxon>
        <taxon>Prorocentrales</taxon>
        <taxon>Prorocentraceae</taxon>
        <taxon>Prorocentrum</taxon>
    </lineage>
</organism>
<evidence type="ECO:0008006" key="6">
    <source>
        <dbReference type="Google" id="ProtNLM"/>
    </source>
</evidence>
<dbReference type="Pfam" id="PF01535">
    <property type="entry name" value="PPR"/>
    <property type="match status" value="1"/>
</dbReference>
<evidence type="ECO:0000256" key="1">
    <source>
        <dbReference type="ARBA" id="ARBA00022737"/>
    </source>
</evidence>
<dbReference type="EMBL" id="CAUYUJ010001042">
    <property type="protein sequence ID" value="CAK0793871.1"/>
    <property type="molecule type" value="Genomic_DNA"/>
</dbReference>
<evidence type="ECO:0000313" key="4">
    <source>
        <dbReference type="EMBL" id="CAK0793871.1"/>
    </source>
</evidence>
<evidence type="ECO:0000313" key="5">
    <source>
        <dbReference type="Proteomes" id="UP001189429"/>
    </source>
</evidence>
<dbReference type="Proteomes" id="UP001189429">
    <property type="component" value="Unassembled WGS sequence"/>
</dbReference>
<dbReference type="Gene3D" id="1.25.40.10">
    <property type="entry name" value="Tetratricopeptide repeat domain"/>
    <property type="match status" value="2"/>
</dbReference>
<feature type="repeat" description="PPR" evidence="2">
    <location>
        <begin position="149"/>
        <end position="183"/>
    </location>
</feature>
<feature type="transmembrane region" description="Helical" evidence="3">
    <location>
        <begin position="26"/>
        <end position="50"/>
    </location>
</feature>